<name>A0A2N1N1M0_9GLOM</name>
<keyword evidence="1" id="KW-0812">Transmembrane</keyword>
<dbReference type="EMBL" id="LLXL01000917">
    <property type="protein sequence ID" value="PKK67777.1"/>
    <property type="molecule type" value="Genomic_DNA"/>
</dbReference>
<proteinExistence type="predicted"/>
<keyword evidence="1" id="KW-1133">Transmembrane helix</keyword>
<keyword evidence="1" id="KW-0472">Membrane</keyword>
<accession>A0A2N1N1M0</accession>
<sequence length="81" mass="9069">MAFLINALADNSDLLTILETADCPNPIGDLANSQISSAAICCVIPLKKFYTFEMLQQIHLLLFDPLVILLFLSIVQWDHHL</sequence>
<evidence type="ECO:0000313" key="2">
    <source>
        <dbReference type="EMBL" id="PKK67777.1"/>
    </source>
</evidence>
<reference evidence="2 3" key="2">
    <citation type="submission" date="2017-10" db="EMBL/GenBank/DDBJ databases">
        <title>Extensive intraspecific genome diversity in a model arbuscular mycorrhizal fungus.</title>
        <authorList>
            <person name="Chen E.C.H."/>
            <person name="Morin E."/>
            <person name="Baudet D."/>
            <person name="Noel J."/>
            <person name="Ndikumana S."/>
            <person name="Charron P."/>
            <person name="St-Onge C."/>
            <person name="Giorgi J."/>
            <person name="Grigoriev I.V."/>
            <person name="Roux C."/>
            <person name="Martin F.M."/>
            <person name="Corradi N."/>
        </authorList>
    </citation>
    <scope>NUCLEOTIDE SEQUENCE [LARGE SCALE GENOMIC DNA]</scope>
    <source>
        <strain evidence="2 3">C2</strain>
    </source>
</reference>
<gene>
    <name evidence="2" type="ORF">RhiirC2_561118</name>
</gene>
<protein>
    <submittedName>
        <fullName evidence="2">Uncharacterized protein</fullName>
    </submittedName>
</protein>
<organism evidence="2 3">
    <name type="scientific">Rhizophagus irregularis</name>
    <dbReference type="NCBI Taxonomy" id="588596"/>
    <lineage>
        <taxon>Eukaryota</taxon>
        <taxon>Fungi</taxon>
        <taxon>Fungi incertae sedis</taxon>
        <taxon>Mucoromycota</taxon>
        <taxon>Glomeromycotina</taxon>
        <taxon>Glomeromycetes</taxon>
        <taxon>Glomerales</taxon>
        <taxon>Glomeraceae</taxon>
        <taxon>Rhizophagus</taxon>
    </lineage>
</organism>
<feature type="transmembrane region" description="Helical" evidence="1">
    <location>
        <begin position="58"/>
        <end position="77"/>
    </location>
</feature>
<evidence type="ECO:0000313" key="3">
    <source>
        <dbReference type="Proteomes" id="UP000233469"/>
    </source>
</evidence>
<reference evidence="2 3" key="1">
    <citation type="submission" date="2016-04" db="EMBL/GenBank/DDBJ databases">
        <title>Genome analyses suggest a sexual origin of heterokaryosis in a supposedly ancient asexual fungus.</title>
        <authorList>
            <person name="Ropars J."/>
            <person name="Sedzielewska K."/>
            <person name="Noel J."/>
            <person name="Charron P."/>
            <person name="Farinelli L."/>
            <person name="Marton T."/>
            <person name="Kruger M."/>
            <person name="Pelin A."/>
            <person name="Brachmann A."/>
            <person name="Corradi N."/>
        </authorList>
    </citation>
    <scope>NUCLEOTIDE SEQUENCE [LARGE SCALE GENOMIC DNA]</scope>
    <source>
        <strain evidence="2 3">C2</strain>
    </source>
</reference>
<comment type="caution">
    <text evidence="2">The sequence shown here is derived from an EMBL/GenBank/DDBJ whole genome shotgun (WGS) entry which is preliminary data.</text>
</comment>
<dbReference type="AlphaFoldDB" id="A0A2N1N1M0"/>
<dbReference type="Proteomes" id="UP000233469">
    <property type="component" value="Unassembled WGS sequence"/>
</dbReference>
<dbReference type="VEuPathDB" id="FungiDB:FUN_006701"/>
<evidence type="ECO:0000256" key="1">
    <source>
        <dbReference type="SAM" id="Phobius"/>
    </source>
</evidence>